<dbReference type="GO" id="GO:0008765">
    <property type="term" value="F:UDP-N-acetylmuramoylalanyl-D-glutamate-2,6-diaminopimelate ligase activity"/>
    <property type="evidence" value="ECO:0007669"/>
    <property type="project" value="UniProtKB-EC"/>
</dbReference>
<dbReference type="InterPro" id="IPR004101">
    <property type="entry name" value="Mur_ligase_C"/>
</dbReference>
<dbReference type="NCBIfam" id="TIGR01085">
    <property type="entry name" value="murE"/>
    <property type="match status" value="1"/>
</dbReference>
<feature type="binding site" evidence="7">
    <location>
        <position position="22"/>
    </location>
    <ligand>
        <name>UDP-N-acetyl-alpha-D-muramoyl-L-alanyl-D-glutamate</name>
        <dbReference type="ChEBI" id="CHEBI:83900"/>
    </ligand>
</feature>
<dbReference type="InterPro" id="IPR000713">
    <property type="entry name" value="Mur_ligase_N"/>
</dbReference>
<name>A0ABV7H4Z8_9BURK</name>
<dbReference type="RefSeq" id="WP_377305420.1">
    <property type="nucleotide sequence ID" value="NZ_CP180191.1"/>
</dbReference>
<keyword evidence="2 7" id="KW-0132">Cell division</keyword>
<feature type="binding site" evidence="7">
    <location>
        <begin position="412"/>
        <end position="415"/>
    </location>
    <ligand>
        <name>meso-2,6-diaminopimelate</name>
        <dbReference type="ChEBI" id="CHEBI:57791"/>
    </ligand>
</feature>
<keyword evidence="7" id="KW-0963">Cytoplasm</keyword>
<dbReference type="InterPro" id="IPR005761">
    <property type="entry name" value="UDP-N-AcMur-Glu-dNH2Pim_ligase"/>
</dbReference>
<dbReference type="EMBL" id="JBHRTI010000010">
    <property type="protein sequence ID" value="MFC3148999.1"/>
    <property type="molecule type" value="Genomic_DNA"/>
</dbReference>
<feature type="binding site" evidence="7">
    <location>
        <position position="175"/>
    </location>
    <ligand>
        <name>UDP-N-acetyl-alpha-D-muramoyl-L-alanyl-D-glutamate</name>
        <dbReference type="ChEBI" id="CHEBI:83900"/>
    </ligand>
</feature>
<dbReference type="InterPro" id="IPR013221">
    <property type="entry name" value="Mur_ligase_cen"/>
</dbReference>
<dbReference type="InterPro" id="IPR036615">
    <property type="entry name" value="Mur_ligase_C_dom_sf"/>
</dbReference>
<gene>
    <name evidence="7" type="primary">murE</name>
    <name evidence="12" type="ORF">ACFOEN_15340</name>
</gene>
<sequence length="502" mass="52563">MSVVSQWLLDHATSGADLVSDSRRVRKGDVFVAYPGQTHDGRAYIDQALAAGAAALIVEADGFDAAGRHFDVPVLQVSQLKRSAGEIASAYYGHPTHKLAVIGVTGTSGKTTTTQWIAHTLTRAGLKCGVIGTLGAGFVGRLQDFGLTTPQSVDLQRTFAQLVREGAQAVAIEASSIGLVEHRLAGTRFHTAVFTNLTQDHLDYHGTMEAYEAAKRVLFTWPGLKAAVTNLDDAAGQRVAKLIASQANVPHLVGYGLQRHDGFVCDIELFVRELAWTAAGAELAMTDGETEIPARLPAFGVFNVSNALAVTGAMLSLGIPLANAAELLADVPLVDGRLMSFGGSGQPLVIVDYAHKPDALDKVLQAMQPVARARGGKLVCVFGCGGDRDASKRPIMGAIAARLSDRLVITSDNPRSEDPLTIMAQIEAGLPGGSAASAGIPVILQSDRAQAIAGSIAQANALDVIVVAGKGHETYQEVRGVKHPFEDAAHVKAALAVRGGAR</sequence>
<dbReference type="Pfam" id="PF01225">
    <property type="entry name" value="Mur_ligase"/>
    <property type="match status" value="1"/>
</dbReference>
<dbReference type="InterPro" id="IPR036565">
    <property type="entry name" value="Mur-like_cat_sf"/>
</dbReference>
<dbReference type="Gene3D" id="3.90.190.20">
    <property type="entry name" value="Mur ligase, C-terminal domain"/>
    <property type="match status" value="1"/>
</dbReference>
<evidence type="ECO:0000313" key="13">
    <source>
        <dbReference type="Proteomes" id="UP001595556"/>
    </source>
</evidence>
<feature type="binding site" evidence="7">
    <location>
        <position position="183"/>
    </location>
    <ligand>
        <name>UDP-N-acetyl-alpha-D-muramoyl-L-alanyl-D-glutamate</name>
        <dbReference type="ChEBI" id="CHEBI:83900"/>
    </ligand>
</feature>
<dbReference type="PANTHER" id="PTHR23135">
    <property type="entry name" value="MUR LIGASE FAMILY MEMBER"/>
    <property type="match status" value="1"/>
</dbReference>
<dbReference type="SUPFAM" id="SSF53244">
    <property type="entry name" value="MurD-like peptide ligases, peptide-binding domain"/>
    <property type="match status" value="1"/>
</dbReference>
<evidence type="ECO:0000256" key="7">
    <source>
        <dbReference type="HAMAP-Rule" id="MF_00208"/>
    </source>
</evidence>
<comment type="function">
    <text evidence="7">Catalyzes the addition of meso-diaminopimelic acid to the nucleotide precursor UDP-N-acetylmuramoyl-L-alanyl-D-glutamate (UMAG) in the biosynthesis of bacterial cell-wall peptidoglycan.</text>
</comment>
<feature type="domain" description="Mur ligase N-terminal catalytic" evidence="9">
    <location>
        <begin position="21"/>
        <end position="92"/>
    </location>
</feature>
<organism evidence="12 13">
    <name type="scientific">Piscinibacterium candidicorallinum</name>
    <dbReference type="NCBI Taxonomy" id="1793872"/>
    <lineage>
        <taxon>Bacteria</taxon>
        <taxon>Pseudomonadati</taxon>
        <taxon>Pseudomonadota</taxon>
        <taxon>Betaproteobacteria</taxon>
        <taxon>Burkholderiales</taxon>
        <taxon>Piscinibacterium</taxon>
    </lineage>
</organism>
<proteinExistence type="inferred from homology"/>
<dbReference type="Proteomes" id="UP001595556">
    <property type="component" value="Unassembled WGS sequence"/>
</dbReference>
<evidence type="ECO:0000256" key="2">
    <source>
        <dbReference type="ARBA" id="ARBA00022618"/>
    </source>
</evidence>
<feature type="domain" description="Mur ligase C-terminal" evidence="10">
    <location>
        <begin position="336"/>
        <end position="471"/>
    </location>
</feature>
<keyword evidence="7" id="KW-0460">Magnesium</keyword>
<comment type="similarity">
    <text evidence="1 7">Belongs to the MurCDEF family. MurE subfamily.</text>
</comment>
<dbReference type="PANTHER" id="PTHR23135:SF4">
    <property type="entry name" value="UDP-N-ACETYLMURAMOYL-L-ALANYL-D-GLUTAMATE--2,6-DIAMINOPIMELATE LIGASE MURE HOMOLOG, CHLOROPLASTIC"/>
    <property type="match status" value="1"/>
</dbReference>
<feature type="binding site" evidence="7">
    <location>
        <position position="469"/>
    </location>
    <ligand>
        <name>meso-2,6-diaminopimelate</name>
        <dbReference type="ChEBI" id="CHEBI:57791"/>
    </ligand>
</feature>
<evidence type="ECO:0000259" key="10">
    <source>
        <dbReference type="Pfam" id="PF02875"/>
    </source>
</evidence>
<comment type="caution">
    <text evidence="7">Lacks conserved residue(s) required for the propagation of feature annotation.</text>
</comment>
<feature type="binding site" evidence="7">
    <location>
        <begin position="148"/>
        <end position="149"/>
    </location>
    <ligand>
        <name>UDP-N-acetyl-alpha-D-muramoyl-L-alanyl-D-glutamate</name>
        <dbReference type="ChEBI" id="CHEBI:83900"/>
    </ligand>
</feature>
<keyword evidence="4 7" id="KW-0573">Peptidoglycan synthesis</keyword>
<feature type="short sequence motif" description="Meso-diaminopimelate recognition motif" evidence="7">
    <location>
        <begin position="412"/>
        <end position="415"/>
    </location>
</feature>
<dbReference type="HAMAP" id="MF_00208">
    <property type="entry name" value="MurE"/>
    <property type="match status" value="1"/>
</dbReference>
<keyword evidence="6 7" id="KW-0961">Cell wall biogenesis/degradation</keyword>
<evidence type="ECO:0000313" key="12">
    <source>
        <dbReference type="EMBL" id="MFC3148999.1"/>
    </source>
</evidence>
<dbReference type="Pfam" id="PF08245">
    <property type="entry name" value="Mur_ligase_M"/>
    <property type="match status" value="1"/>
</dbReference>
<dbReference type="Gene3D" id="3.40.1190.10">
    <property type="entry name" value="Mur-like, catalytic domain"/>
    <property type="match status" value="1"/>
</dbReference>
<feature type="modified residue" description="N6-carboxylysine" evidence="7">
    <location>
        <position position="215"/>
    </location>
</feature>
<protein>
    <recommendedName>
        <fullName evidence="7">UDP-N-acetylmuramoyl-L-alanyl-D-glutamate--2,6-diaminopimelate ligase</fullName>
        <ecNumber evidence="7">6.3.2.13</ecNumber>
    </recommendedName>
    <alternativeName>
        <fullName evidence="7">Meso-A2pm-adding enzyme</fullName>
    </alternativeName>
    <alternativeName>
        <fullName evidence="7">Meso-diaminopimelate-adding enzyme</fullName>
    </alternativeName>
    <alternativeName>
        <fullName evidence="7">UDP-MurNAc-L-Ala-D-Glu:meso-diaminopimelate ligase</fullName>
    </alternativeName>
    <alternativeName>
        <fullName evidence="7">UDP-MurNAc-tripeptide synthetase</fullName>
    </alternativeName>
    <alternativeName>
        <fullName evidence="7">UDP-N-acetylmuramyl-tripeptide synthetase</fullName>
    </alternativeName>
</protein>
<keyword evidence="7" id="KW-0547">Nucleotide-binding</keyword>
<dbReference type="SUPFAM" id="SSF53623">
    <property type="entry name" value="MurD-like peptide ligases, catalytic domain"/>
    <property type="match status" value="1"/>
</dbReference>
<dbReference type="InterPro" id="IPR035911">
    <property type="entry name" value="MurE/MurF_N"/>
</dbReference>
<feature type="binding site" evidence="7">
    <location>
        <position position="388"/>
    </location>
    <ligand>
        <name>meso-2,6-diaminopimelate</name>
        <dbReference type="ChEBI" id="CHEBI:57791"/>
    </ligand>
</feature>
<evidence type="ECO:0000256" key="4">
    <source>
        <dbReference type="ARBA" id="ARBA00022984"/>
    </source>
</evidence>
<feature type="binding site" evidence="7">
    <location>
        <begin position="106"/>
        <end position="112"/>
    </location>
    <ligand>
        <name>ATP</name>
        <dbReference type="ChEBI" id="CHEBI:30616"/>
    </ligand>
</feature>
<comment type="caution">
    <text evidence="12">The sequence shown here is derived from an EMBL/GenBank/DDBJ whole genome shotgun (WGS) entry which is preliminary data.</text>
</comment>
<evidence type="ECO:0000256" key="1">
    <source>
        <dbReference type="ARBA" id="ARBA00005898"/>
    </source>
</evidence>
<feature type="domain" description="Mur ligase central" evidence="11">
    <location>
        <begin position="104"/>
        <end position="313"/>
    </location>
</feature>
<dbReference type="Pfam" id="PF02875">
    <property type="entry name" value="Mur_ligase_C"/>
    <property type="match status" value="1"/>
</dbReference>
<accession>A0ABV7H4Z8</accession>
<comment type="cofactor">
    <cofactor evidence="7">
        <name>Mg(2+)</name>
        <dbReference type="ChEBI" id="CHEBI:18420"/>
    </cofactor>
</comment>
<evidence type="ECO:0000256" key="5">
    <source>
        <dbReference type="ARBA" id="ARBA00023306"/>
    </source>
</evidence>
<evidence type="ECO:0000259" key="11">
    <source>
        <dbReference type="Pfam" id="PF08245"/>
    </source>
</evidence>
<keyword evidence="5 7" id="KW-0131">Cell cycle</keyword>
<comment type="pathway">
    <text evidence="7 8">Cell wall biogenesis; peptidoglycan biosynthesis.</text>
</comment>
<keyword evidence="7 12" id="KW-0436">Ligase</keyword>
<keyword evidence="3 7" id="KW-0133">Cell shape</keyword>
<evidence type="ECO:0000256" key="8">
    <source>
        <dbReference type="RuleBase" id="RU004135"/>
    </source>
</evidence>
<dbReference type="NCBIfam" id="NF001126">
    <property type="entry name" value="PRK00139.1-4"/>
    <property type="match status" value="1"/>
</dbReference>
<comment type="catalytic activity">
    <reaction evidence="7">
        <text>UDP-N-acetyl-alpha-D-muramoyl-L-alanyl-D-glutamate + meso-2,6-diaminopimelate + ATP = UDP-N-acetyl-alpha-D-muramoyl-L-alanyl-gamma-D-glutamyl-meso-2,6-diaminopimelate + ADP + phosphate + H(+)</text>
        <dbReference type="Rhea" id="RHEA:23676"/>
        <dbReference type="ChEBI" id="CHEBI:15378"/>
        <dbReference type="ChEBI" id="CHEBI:30616"/>
        <dbReference type="ChEBI" id="CHEBI:43474"/>
        <dbReference type="ChEBI" id="CHEBI:57791"/>
        <dbReference type="ChEBI" id="CHEBI:83900"/>
        <dbReference type="ChEBI" id="CHEBI:83905"/>
        <dbReference type="ChEBI" id="CHEBI:456216"/>
        <dbReference type="EC" id="6.3.2.13"/>
    </reaction>
</comment>
<evidence type="ECO:0000256" key="6">
    <source>
        <dbReference type="ARBA" id="ARBA00023316"/>
    </source>
</evidence>
<evidence type="ECO:0000256" key="3">
    <source>
        <dbReference type="ARBA" id="ARBA00022960"/>
    </source>
</evidence>
<dbReference type="SUPFAM" id="SSF63418">
    <property type="entry name" value="MurE/MurF N-terminal domain"/>
    <property type="match status" value="1"/>
</dbReference>
<comment type="subcellular location">
    <subcellularLocation>
        <location evidence="7 8">Cytoplasm</location>
    </subcellularLocation>
</comment>
<keyword evidence="7" id="KW-0067">ATP-binding</keyword>
<evidence type="ECO:0000259" key="9">
    <source>
        <dbReference type="Pfam" id="PF01225"/>
    </source>
</evidence>
<dbReference type="Gene3D" id="3.40.1390.10">
    <property type="entry name" value="MurE/MurF, N-terminal domain"/>
    <property type="match status" value="1"/>
</dbReference>
<feature type="binding site" evidence="7">
    <location>
        <position position="473"/>
    </location>
    <ligand>
        <name>meso-2,6-diaminopimelate</name>
        <dbReference type="ChEBI" id="CHEBI:57791"/>
    </ligand>
</feature>
<dbReference type="EC" id="6.3.2.13" evidence="7"/>
<comment type="PTM">
    <text evidence="7">Carboxylation is probably crucial for Mg(2+) binding and, consequently, for the gamma-phosphate positioning of ATP.</text>
</comment>
<keyword evidence="13" id="KW-1185">Reference proteome</keyword>
<reference evidence="13" key="1">
    <citation type="journal article" date="2019" name="Int. J. Syst. Evol. Microbiol.">
        <title>The Global Catalogue of Microorganisms (GCM) 10K type strain sequencing project: providing services to taxonomists for standard genome sequencing and annotation.</title>
        <authorList>
            <consortium name="The Broad Institute Genomics Platform"/>
            <consortium name="The Broad Institute Genome Sequencing Center for Infectious Disease"/>
            <person name="Wu L."/>
            <person name="Ma J."/>
        </authorList>
    </citation>
    <scope>NUCLEOTIDE SEQUENCE [LARGE SCALE GENOMIC DNA]</scope>
    <source>
        <strain evidence="13">KCTC 52168</strain>
    </source>
</reference>